<evidence type="ECO:0000259" key="4">
    <source>
        <dbReference type="Pfam" id="PF07971"/>
    </source>
</evidence>
<evidence type="ECO:0000256" key="2">
    <source>
        <dbReference type="ARBA" id="ARBA00011245"/>
    </source>
</evidence>
<proteinExistence type="predicted"/>
<dbReference type="InterPro" id="IPR005887">
    <property type="entry name" value="GH92_a_mannosidase_put"/>
</dbReference>
<dbReference type="Gene3D" id="2.70.98.10">
    <property type="match status" value="1"/>
</dbReference>
<dbReference type="InterPro" id="IPR012939">
    <property type="entry name" value="Glyco_hydro_92"/>
</dbReference>
<evidence type="ECO:0000256" key="3">
    <source>
        <dbReference type="ARBA" id="ARBA00022837"/>
    </source>
</evidence>
<feature type="domain" description="Glycosyl hydrolase family 92 N-terminal" evidence="6">
    <location>
        <begin position="325"/>
        <end position="565"/>
    </location>
</feature>
<organism evidence="7 8">
    <name type="scientific">Mucilaginibacter aquariorum</name>
    <dbReference type="NCBI Taxonomy" id="2967225"/>
    <lineage>
        <taxon>Bacteria</taxon>
        <taxon>Pseudomonadati</taxon>
        <taxon>Bacteroidota</taxon>
        <taxon>Sphingobacteriia</taxon>
        <taxon>Sphingobacteriales</taxon>
        <taxon>Sphingobacteriaceae</taxon>
        <taxon>Mucilaginibacter</taxon>
    </lineage>
</organism>
<dbReference type="Proteomes" id="UP001204376">
    <property type="component" value="Unassembled WGS sequence"/>
</dbReference>
<dbReference type="Pfam" id="PF14683">
    <property type="entry name" value="CBM-like"/>
    <property type="match status" value="1"/>
</dbReference>
<dbReference type="RefSeq" id="WP_256537345.1">
    <property type="nucleotide sequence ID" value="NZ_JANHOH010000001.1"/>
</dbReference>
<dbReference type="EC" id="3.2.1.-" evidence="7"/>
<gene>
    <name evidence="7" type="ORF">NPE20_04170</name>
</gene>
<keyword evidence="7" id="KW-0326">Glycosidase</keyword>
<dbReference type="GO" id="GO:0016798">
    <property type="term" value="F:hydrolase activity, acting on glycosyl bonds"/>
    <property type="evidence" value="ECO:0007669"/>
    <property type="project" value="UniProtKB-KW"/>
</dbReference>
<comment type="cofactor">
    <cofactor evidence="1">
        <name>Ca(2+)</name>
        <dbReference type="ChEBI" id="CHEBI:29108"/>
    </cofactor>
</comment>
<dbReference type="Gene3D" id="1.20.1050.60">
    <property type="entry name" value="alpha-1,2-mannosidase"/>
    <property type="match status" value="1"/>
</dbReference>
<feature type="domain" description="Glycosyl hydrolase family 92" evidence="4">
    <location>
        <begin position="571"/>
        <end position="1050"/>
    </location>
</feature>
<evidence type="ECO:0000313" key="8">
    <source>
        <dbReference type="Proteomes" id="UP001204376"/>
    </source>
</evidence>
<comment type="caution">
    <text evidence="7">The sequence shown here is derived from an EMBL/GenBank/DDBJ whole genome shotgun (WGS) entry which is preliminary data.</text>
</comment>
<dbReference type="InterPro" id="IPR008979">
    <property type="entry name" value="Galactose-bd-like_sf"/>
</dbReference>
<dbReference type="PANTHER" id="PTHR12143:SF39">
    <property type="entry name" value="SECRETED PROTEIN"/>
    <property type="match status" value="1"/>
</dbReference>
<keyword evidence="3" id="KW-0106">Calcium</keyword>
<dbReference type="InterPro" id="IPR014718">
    <property type="entry name" value="GH-type_carb-bd"/>
</dbReference>
<dbReference type="Gene3D" id="3.30.2080.10">
    <property type="entry name" value="GH92 mannosidase domain"/>
    <property type="match status" value="1"/>
</dbReference>
<dbReference type="Gene3D" id="1.20.1610.10">
    <property type="entry name" value="alpha-1,2-mannosidases domains"/>
    <property type="match status" value="1"/>
</dbReference>
<dbReference type="Pfam" id="PF07971">
    <property type="entry name" value="Glyco_hydro_92"/>
    <property type="match status" value="1"/>
</dbReference>
<evidence type="ECO:0000259" key="6">
    <source>
        <dbReference type="Pfam" id="PF17678"/>
    </source>
</evidence>
<reference evidence="7 8" key="1">
    <citation type="submission" date="2022-07" db="EMBL/GenBank/DDBJ databases">
        <title>Mucilaginibacter sp. JC4.</title>
        <authorList>
            <person name="Le V."/>
            <person name="Ko S.-R."/>
            <person name="Ahn C.-Y."/>
            <person name="Oh H.-M."/>
        </authorList>
    </citation>
    <scope>NUCLEOTIDE SEQUENCE [LARGE SCALE GENOMIC DNA]</scope>
    <source>
        <strain evidence="7 8">JC4</strain>
    </source>
</reference>
<evidence type="ECO:0000313" key="7">
    <source>
        <dbReference type="EMBL" id="MCQ6957136.1"/>
    </source>
</evidence>
<sequence>MKRRLILICLLTNAIITSSFSQKKKAIWHVGKADNSASEFALAPNGFKKFVANDFGYEDKFFLIEHSKEKKDFPYVIPGPVDTWGGTWPTAGWRTNEVNILFGIQALPAKGDYKLVIKLRDYAKKFLPLIKVSINNQDEKIQLTAVGYDVNKQPQPKLNEPFIDTASLLGNLSSATPKTIEIPVSPDIIRKGGNNVMITVVQGSWIMFDEVRLEGPSQVVLKTPGQMFVNEVKAADYELETNGKKTQPLLVSARHLKGSPKISVELDSKVIFNTTVEKGNYELEALMPAVTSPQKSHYKILENGKVIEEGIVNRSKQRLQTPADYVDTRIGTAHSRWMIAPGPWMPFSMVKMSPDNQNSGWQAGYQPTYESVGTFSHIHEWTMAGLGIFASNGKLKTNIGDEIKPGSGYRSAIDKKGEEAPIGYYKVQLTDYDIKAEVTATTRCGFERFTFPADRDSARILVDLHIPSEYDYKLKEIKLKKINDYRIEGSAHQLSTNVWSTDASQDYTVYFVLEFDKPIKTIGGWINDKIQYGDTFEASDIKNAGLFLQFDAKTNPVIQVRSGISLVSIDNADLNLKTEITKPFGWNFNAVRQNQVNTWNDIFNRIKISTTNRLDKVRFYNSMYRSICSRNTWSDINGEWRGTDGKMQQLKNKDDVALGCDAFWNTFWNLNQVWNLITPEWSNRWVNSQLAMYDAYGWLAKGPAGMNYIPVMVGEHEIPQMVAAYQMGIRSFDADKVLKAAVKMQTTPAQKVFSGFAGNRDLVEYEKHKYVPSDKGRFSNSMEYSYDDWTVGQLAKSLGKTDVYNKFNARGYWWRNTIDSAGYSHMKLSNGEWTKNFDPFRSGANEHYVEGNAWQLTFFVPQDVPALVKMIGEKKFIDRLEWGFKESEPWRYNGMNDQYWDYPVVQGNQQSMHFAFLFNWAGKPWSTQKWSRSILDRFYGYGVGNAYLGDEDQGQMSAWLVMASLGLFQTDGGARVNPIYEIGSPLFAKTEIDLGERFGRGKKFTIIAKGASRNNMYVQKATLNGRVLNSFNFPASELLKGGSLVLQMGSQPNTKWGIN</sequence>
<keyword evidence="7" id="KW-0378">Hydrolase</keyword>
<feature type="domain" description="Rhamnogalacturonan lyase" evidence="5">
    <location>
        <begin position="27"/>
        <end position="213"/>
    </location>
</feature>
<dbReference type="InterPro" id="IPR029411">
    <property type="entry name" value="RG-lyase_III"/>
</dbReference>
<dbReference type="InterPro" id="IPR050883">
    <property type="entry name" value="PNGase"/>
</dbReference>
<accession>A0ABT1SXQ5</accession>
<dbReference type="Pfam" id="PF17678">
    <property type="entry name" value="Glyco_hydro_92N"/>
    <property type="match status" value="1"/>
</dbReference>
<dbReference type="SUPFAM" id="SSF48208">
    <property type="entry name" value="Six-hairpin glycosidases"/>
    <property type="match status" value="1"/>
</dbReference>
<comment type="subunit">
    <text evidence="2">Monomer.</text>
</comment>
<dbReference type="InterPro" id="IPR041371">
    <property type="entry name" value="GH92_N"/>
</dbReference>
<name>A0ABT1SXQ5_9SPHI</name>
<keyword evidence="8" id="KW-1185">Reference proteome</keyword>
<dbReference type="EMBL" id="JANHOH010000001">
    <property type="protein sequence ID" value="MCQ6957136.1"/>
    <property type="molecule type" value="Genomic_DNA"/>
</dbReference>
<evidence type="ECO:0000259" key="5">
    <source>
        <dbReference type="Pfam" id="PF14683"/>
    </source>
</evidence>
<dbReference type="InterPro" id="IPR008928">
    <property type="entry name" value="6-hairpin_glycosidase_sf"/>
</dbReference>
<protein>
    <submittedName>
        <fullName evidence="7">GH92 family glycosyl hydrolase</fullName>
        <ecNumber evidence="7">3.2.1.-</ecNumber>
    </submittedName>
</protein>
<evidence type="ECO:0000256" key="1">
    <source>
        <dbReference type="ARBA" id="ARBA00001913"/>
    </source>
</evidence>
<dbReference type="PANTHER" id="PTHR12143">
    <property type="entry name" value="PEPTIDE N-GLYCANASE PNGASE -RELATED"/>
    <property type="match status" value="1"/>
</dbReference>
<dbReference type="NCBIfam" id="TIGR01180">
    <property type="entry name" value="aman2_put"/>
    <property type="match status" value="1"/>
</dbReference>
<dbReference type="SUPFAM" id="SSF49785">
    <property type="entry name" value="Galactose-binding domain-like"/>
    <property type="match status" value="1"/>
</dbReference>